<evidence type="ECO:0000259" key="3">
    <source>
        <dbReference type="Pfam" id="PF25534"/>
    </source>
</evidence>
<evidence type="ECO:0000313" key="5">
    <source>
        <dbReference type="Proteomes" id="UP001345013"/>
    </source>
</evidence>
<sequence length="382" mass="43578">MPCTDFVDARILVDGQPLEEYQDPDNDDNVRYIQAKAGQTFVVQVTFLPGFQLQWAPSLYFEFWIDDDPLRHIVYAFSKSLVHRKGVLTRELRLSHDGKRVKKDNRQWTKALFTFGALGIEPTKDAFSPDKLNSLGKLTIRAFMAKTMQRETPYSNDGAMPVVVDTVPEELMKGRLIKNNIKYTASDEVLDAPEGVFQDFVPVAGDAGTVYTFECKYRNKEILQHLGCIPRSPSPEPDHALIAAHTEQMLKLEKEARRKQNLEILRLRQELEQTRRCGDSRESSTTMVGDDDAVSQENEINVKVEPQQRGVKRERGDDEELQGLMPPPKRPVPMIELDNDDEQDETGPRGTKRPRDEDDDDLQQLAPPQKKMPILVDLTNDD</sequence>
<feature type="region of interest" description="Disordered" evidence="2">
    <location>
        <begin position="273"/>
        <end position="382"/>
    </location>
</feature>
<keyword evidence="1" id="KW-0175">Coiled coil</keyword>
<proteinExistence type="predicted"/>
<dbReference type="PANTHER" id="PTHR36223">
    <property type="entry name" value="BETA-LACTAMASE-TYPE TRANSPEPTIDASE FOLD DOMAIN CONTAINING PROTEIN"/>
    <property type="match status" value="1"/>
</dbReference>
<dbReference type="Proteomes" id="UP001345013">
    <property type="component" value="Unassembled WGS sequence"/>
</dbReference>
<name>A0ABR0KFI0_9EURO</name>
<keyword evidence="5" id="KW-1185">Reference proteome</keyword>
<dbReference type="Pfam" id="PF25534">
    <property type="entry name" value="DUF7918"/>
    <property type="match status" value="1"/>
</dbReference>
<organism evidence="4 5">
    <name type="scientific">Lithohypha guttulata</name>
    <dbReference type="NCBI Taxonomy" id="1690604"/>
    <lineage>
        <taxon>Eukaryota</taxon>
        <taxon>Fungi</taxon>
        <taxon>Dikarya</taxon>
        <taxon>Ascomycota</taxon>
        <taxon>Pezizomycotina</taxon>
        <taxon>Eurotiomycetes</taxon>
        <taxon>Chaetothyriomycetidae</taxon>
        <taxon>Chaetothyriales</taxon>
        <taxon>Trichomeriaceae</taxon>
        <taxon>Lithohypha</taxon>
    </lineage>
</organism>
<dbReference type="InterPro" id="IPR057678">
    <property type="entry name" value="DUF7918"/>
</dbReference>
<gene>
    <name evidence="4" type="ORF">LTR24_003371</name>
</gene>
<evidence type="ECO:0000313" key="4">
    <source>
        <dbReference type="EMBL" id="KAK5094923.1"/>
    </source>
</evidence>
<accession>A0ABR0KFI0</accession>
<dbReference type="PANTHER" id="PTHR36223:SF1">
    <property type="entry name" value="TRANSCRIPTION ELONGATION FACTOR EAF N-TERMINAL DOMAIN-CONTAINING PROTEIN"/>
    <property type="match status" value="1"/>
</dbReference>
<feature type="coiled-coil region" evidence="1">
    <location>
        <begin position="242"/>
        <end position="270"/>
    </location>
</feature>
<evidence type="ECO:0000256" key="2">
    <source>
        <dbReference type="SAM" id="MobiDB-lite"/>
    </source>
</evidence>
<comment type="caution">
    <text evidence="4">The sequence shown here is derived from an EMBL/GenBank/DDBJ whole genome shotgun (WGS) entry which is preliminary data.</text>
</comment>
<protein>
    <recommendedName>
        <fullName evidence="3">DUF7918 domain-containing protein</fullName>
    </recommendedName>
</protein>
<reference evidence="4 5" key="1">
    <citation type="submission" date="2023-08" db="EMBL/GenBank/DDBJ databases">
        <title>Black Yeasts Isolated from many extreme environments.</title>
        <authorList>
            <person name="Coleine C."/>
            <person name="Stajich J.E."/>
            <person name="Selbmann L."/>
        </authorList>
    </citation>
    <scope>NUCLEOTIDE SEQUENCE [LARGE SCALE GENOMIC DNA]</scope>
    <source>
        <strain evidence="4 5">CCFEE 5885</strain>
    </source>
</reference>
<feature type="domain" description="DUF7918" evidence="3">
    <location>
        <begin position="7"/>
        <end position="232"/>
    </location>
</feature>
<dbReference type="EMBL" id="JAVRRG010000031">
    <property type="protein sequence ID" value="KAK5094923.1"/>
    <property type="molecule type" value="Genomic_DNA"/>
</dbReference>
<feature type="compositionally biased region" description="Basic and acidic residues" evidence="2">
    <location>
        <begin position="273"/>
        <end position="282"/>
    </location>
</feature>
<evidence type="ECO:0000256" key="1">
    <source>
        <dbReference type="SAM" id="Coils"/>
    </source>
</evidence>